<keyword evidence="10" id="KW-0804">Transcription</keyword>
<feature type="domain" description="C2H2-type" evidence="15">
    <location>
        <begin position="217"/>
        <end position="247"/>
    </location>
</feature>
<feature type="domain" description="C2H2-type" evidence="15">
    <location>
        <begin position="248"/>
        <end position="277"/>
    </location>
</feature>
<dbReference type="GO" id="GO:0008270">
    <property type="term" value="F:zinc ion binding"/>
    <property type="evidence" value="ECO:0007669"/>
    <property type="project" value="UniProtKB-KW"/>
</dbReference>
<keyword evidence="9" id="KW-0238">DNA-binding</keyword>
<evidence type="ECO:0000256" key="3">
    <source>
        <dbReference type="ARBA" id="ARBA00022723"/>
    </source>
</evidence>
<evidence type="ECO:0000259" key="15">
    <source>
        <dbReference type="PROSITE" id="PS50157"/>
    </source>
</evidence>
<proteinExistence type="predicted"/>
<dbReference type="GO" id="GO:0003677">
    <property type="term" value="F:DNA binding"/>
    <property type="evidence" value="ECO:0007669"/>
    <property type="project" value="UniProtKB-KW"/>
</dbReference>
<dbReference type="PROSITE" id="PS00028">
    <property type="entry name" value="ZINC_FINGER_C2H2_1"/>
    <property type="match status" value="6"/>
</dbReference>
<feature type="region of interest" description="Disordered" evidence="14">
    <location>
        <begin position="274"/>
        <end position="323"/>
    </location>
</feature>
<dbReference type="AlphaFoldDB" id="A0A6P6JAU7"/>
<evidence type="ECO:0000256" key="12">
    <source>
        <dbReference type="ARBA" id="ARBA00040434"/>
    </source>
</evidence>
<dbReference type="GO" id="GO:0042254">
    <property type="term" value="P:ribosome biogenesis"/>
    <property type="evidence" value="ECO:0007669"/>
    <property type="project" value="UniProtKB-KW"/>
</dbReference>
<evidence type="ECO:0000256" key="5">
    <source>
        <dbReference type="ARBA" id="ARBA00022771"/>
    </source>
</evidence>
<dbReference type="PROSITE" id="PS50157">
    <property type="entry name" value="ZINC_FINGER_C2H2_2"/>
    <property type="match status" value="8"/>
</dbReference>
<feature type="compositionally biased region" description="Basic residues" evidence="14">
    <location>
        <begin position="278"/>
        <end position="290"/>
    </location>
</feature>
<dbReference type="PANTHER" id="PTHR46179">
    <property type="entry name" value="ZINC FINGER PROTEIN"/>
    <property type="match status" value="1"/>
</dbReference>
<evidence type="ECO:0000313" key="16">
    <source>
        <dbReference type="Proteomes" id="UP000515129"/>
    </source>
</evidence>
<evidence type="ECO:0000256" key="1">
    <source>
        <dbReference type="ARBA" id="ARBA00004123"/>
    </source>
</evidence>
<comment type="subcellular location">
    <subcellularLocation>
        <location evidence="1">Nucleus</location>
    </subcellularLocation>
</comment>
<dbReference type="PANTHER" id="PTHR46179:SF1">
    <property type="entry name" value="TRANSCRIPTION FACTOR IIIA"/>
    <property type="match status" value="1"/>
</dbReference>
<keyword evidence="11" id="KW-0539">Nucleus</keyword>
<dbReference type="InterPro" id="IPR036236">
    <property type="entry name" value="Znf_C2H2_sf"/>
</dbReference>
<dbReference type="CTD" id="100037394"/>
<sequence length="323" mass="37378">MGERLKRPNKHLICSFAECKATFSKVWKLEAHYCTHTGLPFACGDCEKSFSTRYQLTRHQLSHSGEKPYLCSVSGCSDAFSTPGTLRTHVAHVHHQTESCYVCNYQDCGKEFRKKKQRKLHTCEHTEELPFECDIEGCNDKFASSKALKGHWKRHEGYPCDEQYCNFKGKTWSEYQKHKKTAHRVTLPCDQCKKIFHDAWFLQKHKKSVHSGERREFKCVQEGCEKSYTTNFNLQNHILVFHERKHDFTCTFAGCGKAFAMEVSLERHFVVHDPQKTKPQKPKVKQRKCKTTPSKTKLSDAAQLSKRLQNVSLNKTASKTPLP</sequence>
<feature type="domain" description="C2H2-type" evidence="15">
    <location>
        <begin position="131"/>
        <end position="157"/>
    </location>
</feature>
<evidence type="ECO:0000256" key="10">
    <source>
        <dbReference type="ARBA" id="ARBA00023163"/>
    </source>
</evidence>
<dbReference type="RefSeq" id="XP_026057529.1">
    <property type="nucleotide sequence ID" value="XM_026201744.1"/>
</dbReference>
<evidence type="ECO:0000256" key="8">
    <source>
        <dbReference type="ARBA" id="ARBA00023015"/>
    </source>
</evidence>
<dbReference type="InterPro" id="IPR054599">
    <property type="entry name" value="TFIIIA_Zfn-C2H2"/>
</dbReference>
<dbReference type="GO" id="GO:0003723">
    <property type="term" value="F:RNA binding"/>
    <property type="evidence" value="ECO:0007669"/>
    <property type="project" value="UniProtKB-KW"/>
</dbReference>
<evidence type="ECO:0000256" key="9">
    <source>
        <dbReference type="ARBA" id="ARBA00023125"/>
    </source>
</evidence>
<dbReference type="InterPro" id="IPR013087">
    <property type="entry name" value="Znf_C2H2_type"/>
</dbReference>
<evidence type="ECO:0000256" key="4">
    <source>
        <dbReference type="ARBA" id="ARBA00022737"/>
    </source>
</evidence>
<dbReference type="InterPro" id="IPR051061">
    <property type="entry name" value="Zinc_finger_trans_reg"/>
</dbReference>
<keyword evidence="3" id="KW-0479">Metal-binding</keyword>
<evidence type="ECO:0000313" key="17">
    <source>
        <dbReference type="RefSeq" id="XP_026057529.1"/>
    </source>
</evidence>
<gene>
    <name evidence="17" type="primary">gtf3ab</name>
</gene>
<feature type="domain" description="C2H2-type" evidence="15">
    <location>
        <begin position="12"/>
        <end position="38"/>
    </location>
</feature>
<keyword evidence="16" id="KW-1185">Reference proteome</keyword>
<evidence type="ECO:0000256" key="6">
    <source>
        <dbReference type="ARBA" id="ARBA00022833"/>
    </source>
</evidence>
<keyword evidence="4" id="KW-0677">Repeat</keyword>
<keyword evidence="6" id="KW-0862">Zinc</keyword>
<dbReference type="Pfam" id="PF22110">
    <property type="entry name" value="TFIIIA_zf-C2H2"/>
    <property type="match status" value="1"/>
</dbReference>
<evidence type="ECO:0000256" key="14">
    <source>
        <dbReference type="SAM" id="MobiDB-lite"/>
    </source>
</evidence>
<feature type="domain" description="C2H2-type" evidence="15">
    <location>
        <begin position="101"/>
        <end position="130"/>
    </location>
</feature>
<dbReference type="FunFam" id="3.30.160.60:FF:002343">
    <property type="entry name" value="Zinc finger protein 33A"/>
    <property type="match status" value="1"/>
</dbReference>
<evidence type="ECO:0000256" key="7">
    <source>
        <dbReference type="ARBA" id="ARBA00022884"/>
    </source>
</evidence>
<reference evidence="17" key="1">
    <citation type="submission" date="2025-08" db="UniProtKB">
        <authorList>
            <consortium name="RefSeq"/>
        </authorList>
    </citation>
    <scope>IDENTIFICATION</scope>
    <source>
        <strain evidence="17">Wakin</strain>
        <tissue evidence="17">Muscle</tissue>
    </source>
</reference>
<organism evidence="16 17">
    <name type="scientific">Carassius auratus</name>
    <name type="common">Goldfish</name>
    <dbReference type="NCBI Taxonomy" id="7957"/>
    <lineage>
        <taxon>Eukaryota</taxon>
        <taxon>Metazoa</taxon>
        <taxon>Chordata</taxon>
        <taxon>Craniata</taxon>
        <taxon>Vertebrata</taxon>
        <taxon>Euteleostomi</taxon>
        <taxon>Actinopterygii</taxon>
        <taxon>Neopterygii</taxon>
        <taxon>Teleostei</taxon>
        <taxon>Ostariophysi</taxon>
        <taxon>Cypriniformes</taxon>
        <taxon>Cyprinidae</taxon>
        <taxon>Cyprininae</taxon>
        <taxon>Carassius</taxon>
    </lineage>
</organism>
<feature type="domain" description="C2H2-type" evidence="15">
    <location>
        <begin position="41"/>
        <end position="68"/>
    </location>
</feature>
<dbReference type="Proteomes" id="UP000515129">
    <property type="component" value="Chromosome 24"/>
</dbReference>
<dbReference type="GO" id="GO:0005634">
    <property type="term" value="C:nucleus"/>
    <property type="evidence" value="ECO:0007669"/>
    <property type="project" value="UniProtKB-SubCell"/>
</dbReference>
<dbReference type="SUPFAM" id="SSF57667">
    <property type="entry name" value="beta-beta-alpha zinc fingers"/>
    <property type="match status" value="6"/>
</dbReference>
<evidence type="ECO:0000256" key="2">
    <source>
        <dbReference type="ARBA" id="ARBA00022517"/>
    </source>
</evidence>
<feature type="domain" description="C2H2-type" evidence="15">
    <location>
        <begin position="187"/>
        <end position="215"/>
    </location>
</feature>
<dbReference type="Pfam" id="PF00096">
    <property type="entry name" value="zf-C2H2"/>
    <property type="match status" value="2"/>
</dbReference>
<evidence type="ECO:0000256" key="11">
    <source>
        <dbReference type="ARBA" id="ARBA00023242"/>
    </source>
</evidence>
<dbReference type="Gene3D" id="3.30.160.60">
    <property type="entry name" value="Classic Zinc Finger"/>
    <property type="match status" value="7"/>
</dbReference>
<accession>A0A6P6JAU7</accession>
<keyword evidence="2" id="KW-0690">Ribosome biogenesis</keyword>
<feature type="domain" description="C2H2-type" evidence="15">
    <location>
        <begin position="69"/>
        <end position="99"/>
    </location>
</feature>
<keyword evidence="5 13" id="KW-0863">Zinc-finger</keyword>
<keyword evidence="8" id="KW-0805">Transcription regulation</keyword>
<evidence type="ECO:0000256" key="13">
    <source>
        <dbReference type="PROSITE-ProRule" id="PRU00042"/>
    </source>
</evidence>
<keyword evidence="7" id="KW-0694">RNA-binding</keyword>
<name>A0A6P6JAU7_CARAU</name>
<dbReference type="SMART" id="SM00355">
    <property type="entry name" value="ZnF_C2H2"/>
    <property type="match status" value="9"/>
</dbReference>
<feature type="compositionally biased region" description="Polar residues" evidence="14">
    <location>
        <begin position="306"/>
        <end position="323"/>
    </location>
</feature>
<protein>
    <recommendedName>
        <fullName evidence="12">Transcription factor IIIA</fullName>
    </recommendedName>
</protein>